<reference evidence="9 10" key="1">
    <citation type="submission" date="2018-05" db="EMBL/GenBank/DDBJ databases">
        <title>A metagenomic window into the 2 km-deep terrestrial subsurface aquifer revealed taxonomically and functionally diverse microbial community comprising novel uncultured bacterial lineages.</title>
        <authorList>
            <person name="Kadnikov V.V."/>
            <person name="Mardanov A.V."/>
            <person name="Beletsky A.V."/>
            <person name="Banks D."/>
            <person name="Pimenov N.V."/>
            <person name="Frank Y.A."/>
            <person name="Karnachuk O.V."/>
            <person name="Ravin N.V."/>
        </authorList>
    </citation>
    <scope>NUCLEOTIDE SEQUENCE [LARGE SCALE GENOMIC DNA]</scope>
    <source>
        <strain evidence="9">BY5</strain>
    </source>
</reference>
<gene>
    <name evidence="9" type="ORF">OZSIB_1228</name>
</gene>
<dbReference type="InterPro" id="IPR002125">
    <property type="entry name" value="CMP_dCMP_dom"/>
</dbReference>
<name>A0A367ZMX7_9BACT</name>
<dbReference type="PROSITE" id="PS00903">
    <property type="entry name" value="CYT_DCMP_DEAMINASES_1"/>
    <property type="match status" value="1"/>
</dbReference>
<evidence type="ECO:0000256" key="4">
    <source>
        <dbReference type="ARBA" id="ARBA00022801"/>
    </source>
</evidence>
<evidence type="ECO:0000256" key="2">
    <source>
        <dbReference type="ARBA" id="ARBA00006576"/>
    </source>
</evidence>
<dbReference type="GO" id="GO:0005737">
    <property type="term" value="C:cytoplasm"/>
    <property type="evidence" value="ECO:0007669"/>
    <property type="project" value="TreeGrafter"/>
</dbReference>
<organism evidence="9 10">
    <name type="scientific">Candidatus Ozemobacter sibiricus</name>
    <dbReference type="NCBI Taxonomy" id="2268124"/>
    <lineage>
        <taxon>Bacteria</taxon>
        <taxon>Candidatus Ozemobacteria</taxon>
        <taxon>Candidatus Ozemobacterales</taxon>
        <taxon>Candidatus Ozemobacteraceae</taxon>
        <taxon>Candidatus Ozemobacter</taxon>
    </lineage>
</organism>
<comment type="caution">
    <text evidence="9">The sequence shown here is derived from an EMBL/GenBank/DDBJ whole genome shotgun (WGS) entry which is preliminary data.</text>
</comment>
<dbReference type="GO" id="GO:0008270">
    <property type="term" value="F:zinc ion binding"/>
    <property type="evidence" value="ECO:0007669"/>
    <property type="project" value="InterPro"/>
</dbReference>
<evidence type="ECO:0000313" key="9">
    <source>
        <dbReference type="EMBL" id="RCK78701.1"/>
    </source>
</evidence>
<keyword evidence="5 7" id="KW-0862">Zinc</keyword>
<dbReference type="InterPro" id="IPR016193">
    <property type="entry name" value="Cytidine_deaminase-like"/>
</dbReference>
<dbReference type="InterPro" id="IPR016192">
    <property type="entry name" value="APOBEC/CMP_deaminase_Zn-bd"/>
</dbReference>
<feature type="binding site" evidence="7">
    <location>
        <position position="82"/>
    </location>
    <ligand>
        <name>Zn(2+)</name>
        <dbReference type="ChEBI" id="CHEBI:29105"/>
        <note>catalytic</note>
    </ligand>
</feature>
<feature type="active site" description="Proton donor" evidence="6">
    <location>
        <position position="84"/>
    </location>
</feature>
<dbReference type="PIRSF" id="PIRSF006019">
    <property type="entry name" value="dCMP_deaminase"/>
    <property type="match status" value="1"/>
</dbReference>
<dbReference type="Gene3D" id="3.40.140.10">
    <property type="entry name" value="Cytidine Deaminase, domain 2"/>
    <property type="match status" value="1"/>
</dbReference>
<keyword evidence="4" id="KW-0378">Hydrolase</keyword>
<evidence type="ECO:0000256" key="1">
    <source>
        <dbReference type="ARBA" id="ARBA00001947"/>
    </source>
</evidence>
<feature type="binding site" evidence="7">
    <location>
        <position position="110"/>
    </location>
    <ligand>
        <name>Zn(2+)</name>
        <dbReference type="ChEBI" id="CHEBI:29105"/>
        <note>catalytic</note>
    </ligand>
</feature>
<comment type="cofactor">
    <cofactor evidence="1 7">
        <name>Zn(2+)</name>
        <dbReference type="ChEBI" id="CHEBI:29105"/>
    </cofactor>
</comment>
<dbReference type="InterPro" id="IPR035105">
    <property type="entry name" value="Deoxycytidylate_deaminase_dom"/>
</dbReference>
<dbReference type="Proteomes" id="UP000252355">
    <property type="component" value="Unassembled WGS sequence"/>
</dbReference>
<dbReference type="PROSITE" id="PS51747">
    <property type="entry name" value="CYT_DCMP_DEAMINASES_2"/>
    <property type="match status" value="1"/>
</dbReference>
<evidence type="ECO:0000313" key="10">
    <source>
        <dbReference type="Proteomes" id="UP000252355"/>
    </source>
</evidence>
<evidence type="ECO:0000256" key="5">
    <source>
        <dbReference type="ARBA" id="ARBA00022833"/>
    </source>
</evidence>
<evidence type="ECO:0000256" key="3">
    <source>
        <dbReference type="ARBA" id="ARBA00022723"/>
    </source>
</evidence>
<evidence type="ECO:0000259" key="8">
    <source>
        <dbReference type="PROSITE" id="PS51747"/>
    </source>
</evidence>
<comment type="similarity">
    <text evidence="2">Belongs to the cytidine and deoxycytidylate deaminase family.</text>
</comment>
<dbReference type="GO" id="GO:0004132">
    <property type="term" value="F:dCMP deaminase activity"/>
    <property type="evidence" value="ECO:0007669"/>
    <property type="project" value="InterPro"/>
</dbReference>
<dbReference type="CDD" id="cd01286">
    <property type="entry name" value="deoxycytidylate_deaminase"/>
    <property type="match status" value="1"/>
</dbReference>
<dbReference type="InterPro" id="IPR016473">
    <property type="entry name" value="dCMP_deaminase"/>
</dbReference>
<dbReference type="AlphaFoldDB" id="A0A367ZMX7"/>
<feature type="domain" description="CMP/dCMP-type deaminase" evidence="8">
    <location>
        <begin position="7"/>
        <end position="147"/>
    </location>
</feature>
<evidence type="ECO:0000256" key="6">
    <source>
        <dbReference type="PIRSR" id="PIRSR006019-1"/>
    </source>
</evidence>
<evidence type="ECO:0000256" key="7">
    <source>
        <dbReference type="PIRSR" id="PIRSR006019-2"/>
    </source>
</evidence>
<proteinExistence type="inferred from homology"/>
<accession>A0A367ZMX7</accession>
<dbReference type="PANTHER" id="PTHR11086">
    <property type="entry name" value="DEOXYCYTIDYLATE DEAMINASE-RELATED"/>
    <property type="match status" value="1"/>
</dbReference>
<protein>
    <submittedName>
        <fullName evidence="9">dCMP deaminase</fullName>
    </submittedName>
</protein>
<sequence length="153" mass="16899">MVGRRPPWETYFMRIAQLVASRSTCLRRQVGAVIVRDNRILATGYNGAPNAVRHCFEVPGGCLRESQNIPSGQRQELCRGLHAEQNAILQAAAFGVVLKGSEVYCTHQPCITCAKMLINAGITRVIFLGDYPDSLALDMLREGNIKLERIGID</sequence>
<dbReference type="InterPro" id="IPR015517">
    <property type="entry name" value="dCMP_deaminase-rel"/>
</dbReference>
<dbReference type="EMBL" id="QOQW01000020">
    <property type="protein sequence ID" value="RCK78701.1"/>
    <property type="molecule type" value="Genomic_DNA"/>
</dbReference>
<dbReference type="PANTHER" id="PTHR11086:SF18">
    <property type="entry name" value="DEOXYCYTIDYLATE DEAMINASE"/>
    <property type="match status" value="1"/>
</dbReference>
<keyword evidence="3 7" id="KW-0479">Metal-binding</keyword>
<dbReference type="SUPFAM" id="SSF53927">
    <property type="entry name" value="Cytidine deaminase-like"/>
    <property type="match status" value="1"/>
</dbReference>
<dbReference type="Pfam" id="PF00383">
    <property type="entry name" value="dCMP_cyt_deam_1"/>
    <property type="match status" value="1"/>
</dbReference>
<feature type="binding site" evidence="7">
    <location>
        <position position="113"/>
    </location>
    <ligand>
        <name>Zn(2+)</name>
        <dbReference type="ChEBI" id="CHEBI:29105"/>
        <note>catalytic</note>
    </ligand>
</feature>
<dbReference type="GO" id="GO:0006220">
    <property type="term" value="P:pyrimidine nucleotide metabolic process"/>
    <property type="evidence" value="ECO:0007669"/>
    <property type="project" value="InterPro"/>
</dbReference>